<feature type="repeat" description="TPR" evidence="3">
    <location>
        <begin position="175"/>
        <end position="208"/>
    </location>
</feature>
<dbReference type="PANTHER" id="PTHR44858">
    <property type="entry name" value="TETRATRICOPEPTIDE REPEAT PROTEIN 6"/>
    <property type="match status" value="1"/>
</dbReference>
<dbReference type="PROSITE" id="PS50005">
    <property type="entry name" value="TPR"/>
    <property type="match status" value="5"/>
</dbReference>
<dbReference type="Pfam" id="PF13176">
    <property type="entry name" value="TPR_7"/>
    <property type="match status" value="2"/>
</dbReference>
<dbReference type="PANTHER" id="PTHR44858:SF1">
    <property type="entry name" value="UDP-N-ACETYLGLUCOSAMINE--PEPTIDE N-ACETYLGLUCOSAMINYLTRANSFERASE SPINDLY-RELATED"/>
    <property type="match status" value="1"/>
</dbReference>
<gene>
    <name evidence="5" type="ORF">HNR65_002628</name>
</gene>
<sequence>MERKKMAFVKVFGIVCISIMLCACAHTGASTAKKQQADAARNLGEAYMADGNYTRALRELLKAEHLNPNDPYVHNALGLTYLAKENPEKAVSHLERALELRPEYSPARNNLGAAYIALEQWDKAAECFEQVADDLLYTTPFYPLTNLGYIYYQTGEYEKAEKYYNEALELEYDFPKALHGLGQVYMATGDINKAVRYLERAKENAPKSAMICMDLGRAYTRQHEYHKAIDAYKKAAAIADGSALADQARQKAEDVRNMW</sequence>
<proteinExistence type="predicted"/>
<evidence type="ECO:0000256" key="2">
    <source>
        <dbReference type="ARBA" id="ARBA00022803"/>
    </source>
</evidence>
<feature type="chain" id="PRO_5031139003" evidence="4">
    <location>
        <begin position="26"/>
        <end position="259"/>
    </location>
</feature>
<name>A0A7W0CAQ7_9BACT</name>
<dbReference type="PROSITE" id="PS50293">
    <property type="entry name" value="TPR_REGION"/>
    <property type="match status" value="1"/>
</dbReference>
<evidence type="ECO:0000313" key="6">
    <source>
        <dbReference type="Proteomes" id="UP000525298"/>
    </source>
</evidence>
<feature type="repeat" description="TPR" evidence="3">
    <location>
        <begin position="71"/>
        <end position="104"/>
    </location>
</feature>
<dbReference type="SMART" id="SM00671">
    <property type="entry name" value="SEL1"/>
    <property type="match status" value="5"/>
</dbReference>
<reference evidence="5 6" key="1">
    <citation type="submission" date="2020-07" db="EMBL/GenBank/DDBJ databases">
        <title>Genomic Encyclopedia of Type Strains, Phase IV (KMG-IV): sequencing the most valuable type-strain genomes for metagenomic binning, comparative biology and taxonomic classification.</title>
        <authorList>
            <person name="Goeker M."/>
        </authorList>
    </citation>
    <scope>NUCLEOTIDE SEQUENCE [LARGE SCALE GENOMIC DNA]</scope>
    <source>
        <strain evidence="5 6">DSM 17721</strain>
    </source>
</reference>
<evidence type="ECO:0000256" key="4">
    <source>
        <dbReference type="SAM" id="SignalP"/>
    </source>
</evidence>
<comment type="caution">
    <text evidence="5">The sequence shown here is derived from an EMBL/GenBank/DDBJ whole genome shotgun (WGS) entry which is preliminary data.</text>
</comment>
<feature type="repeat" description="TPR" evidence="3">
    <location>
        <begin position="141"/>
        <end position="174"/>
    </location>
</feature>
<dbReference type="SMART" id="SM00028">
    <property type="entry name" value="TPR"/>
    <property type="match status" value="6"/>
</dbReference>
<dbReference type="Gene3D" id="1.25.40.10">
    <property type="entry name" value="Tetratricopeptide repeat domain"/>
    <property type="match status" value="2"/>
</dbReference>
<keyword evidence="1" id="KW-0677">Repeat</keyword>
<feature type="repeat" description="TPR" evidence="3">
    <location>
        <begin position="209"/>
        <end position="242"/>
    </location>
</feature>
<keyword evidence="2 3" id="KW-0802">TPR repeat</keyword>
<organism evidence="5 6">
    <name type="scientific">Desulfosalsimonas propionicica</name>
    <dbReference type="NCBI Taxonomy" id="332175"/>
    <lineage>
        <taxon>Bacteria</taxon>
        <taxon>Pseudomonadati</taxon>
        <taxon>Thermodesulfobacteriota</taxon>
        <taxon>Desulfobacteria</taxon>
        <taxon>Desulfobacterales</taxon>
        <taxon>Desulfosalsimonadaceae</taxon>
        <taxon>Desulfosalsimonas</taxon>
    </lineage>
</organism>
<evidence type="ECO:0000313" key="5">
    <source>
        <dbReference type="EMBL" id="MBA2882286.1"/>
    </source>
</evidence>
<dbReference type="Pfam" id="PF13414">
    <property type="entry name" value="TPR_11"/>
    <property type="match status" value="2"/>
</dbReference>
<dbReference type="EMBL" id="JACDUS010000008">
    <property type="protein sequence ID" value="MBA2882286.1"/>
    <property type="molecule type" value="Genomic_DNA"/>
</dbReference>
<dbReference type="InterPro" id="IPR011990">
    <property type="entry name" value="TPR-like_helical_dom_sf"/>
</dbReference>
<evidence type="ECO:0000256" key="1">
    <source>
        <dbReference type="ARBA" id="ARBA00022737"/>
    </source>
</evidence>
<dbReference type="InterPro" id="IPR006597">
    <property type="entry name" value="Sel1-like"/>
</dbReference>
<evidence type="ECO:0000256" key="3">
    <source>
        <dbReference type="PROSITE-ProRule" id="PRU00339"/>
    </source>
</evidence>
<dbReference type="InterPro" id="IPR050498">
    <property type="entry name" value="Ycf3"/>
</dbReference>
<dbReference type="InterPro" id="IPR019734">
    <property type="entry name" value="TPR_rpt"/>
</dbReference>
<protein>
    <submittedName>
        <fullName evidence="5">Type IV pilus biogenesis/stability protein PilW</fullName>
    </submittedName>
</protein>
<dbReference type="PROSITE" id="PS51257">
    <property type="entry name" value="PROKAR_LIPOPROTEIN"/>
    <property type="match status" value="1"/>
</dbReference>
<dbReference type="Proteomes" id="UP000525298">
    <property type="component" value="Unassembled WGS sequence"/>
</dbReference>
<dbReference type="SUPFAM" id="SSF48452">
    <property type="entry name" value="TPR-like"/>
    <property type="match status" value="1"/>
</dbReference>
<keyword evidence="4" id="KW-0732">Signal</keyword>
<feature type="repeat" description="TPR" evidence="3">
    <location>
        <begin position="37"/>
        <end position="70"/>
    </location>
</feature>
<keyword evidence="6" id="KW-1185">Reference proteome</keyword>
<dbReference type="AlphaFoldDB" id="A0A7W0CAQ7"/>
<feature type="signal peptide" evidence="4">
    <location>
        <begin position="1"/>
        <end position="25"/>
    </location>
</feature>
<accession>A0A7W0CAQ7</accession>
<dbReference type="RefSeq" id="WP_181551926.1">
    <property type="nucleotide sequence ID" value="NZ_JACDUS010000008.1"/>
</dbReference>